<dbReference type="PRINTS" id="PR00326">
    <property type="entry name" value="GTP1OBG"/>
</dbReference>
<comment type="similarity">
    <text evidence="6">Belongs to the TRAFAC class OBG-HflX-like GTPase superfamily. HflX GTPase family.</text>
</comment>
<dbReference type="InterPro" id="IPR025121">
    <property type="entry name" value="GTPase_HflX_N"/>
</dbReference>
<dbReference type="Pfam" id="PF16360">
    <property type="entry name" value="GTP-bdg_M"/>
    <property type="match status" value="1"/>
</dbReference>
<evidence type="ECO:0000256" key="2">
    <source>
        <dbReference type="ARBA" id="ARBA00022723"/>
    </source>
</evidence>
<dbReference type="GO" id="GO:0046872">
    <property type="term" value="F:metal ion binding"/>
    <property type="evidence" value="ECO:0007669"/>
    <property type="project" value="UniProtKB-KW"/>
</dbReference>
<dbReference type="PANTHER" id="PTHR10229:SF0">
    <property type="entry name" value="GTP-BINDING PROTEIN 6-RELATED"/>
    <property type="match status" value="1"/>
</dbReference>
<dbReference type="InterPro" id="IPR006073">
    <property type="entry name" value="GTP-bd"/>
</dbReference>
<dbReference type="GO" id="GO:0005525">
    <property type="term" value="F:GTP binding"/>
    <property type="evidence" value="ECO:0007669"/>
    <property type="project" value="UniProtKB-UniRule"/>
</dbReference>
<dbReference type="Gene3D" id="3.40.50.300">
    <property type="entry name" value="P-loop containing nucleotide triphosphate hydrolases"/>
    <property type="match status" value="1"/>
</dbReference>
<comment type="function">
    <text evidence="6">GTPase that associates with the 50S ribosomal subunit and may have a role during protein synthesis or ribosome biogenesis.</text>
</comment>
<evidence type="ECO:0000313" key="11">
    <source>
        <dbReference type="Proteomes" id="UP000777784"/>
    </source>
</evidence>
<name>A0A948RWC5_UNCEI</name>
<comment type="subcellular location">
    <subcellularLocation>
        <location evidence="6">Cytoplasm</location>
    </subcellularLocation>
    <text evidence="6">May associate with membranes.</text>
</comment>
<evidence type="ECO:0000256" key="5">
    <source>
        <dbReference type="ARBA" id="ARBA00023134"/>
    </source>
</evidence>
<dbReference type="InterPro" id="IPR032305">
    <property type="entry name" value="GTP-bd_M"/>
</dbReference>
<accession>A0A948RWC5</accession>
<dbReference type="NCBIfam" id="TIGR03156">
    <property type="entry name" value="GTP_HflX"/>
    <property type="match status" value="1"/>
</dbReference>
<dbReference type="Gene3D" id="3.40.50.11060">
    <property type="entry name" value="GTPase HflX, N-terminal domain"/>
    <property type="match status" value="1"/>
</dbReference>
<dbReference type="PANTHER" id="PTHR10229">
    <property type="entry name" value="GTP-BINDING PROTEIN HFLX"/>
    <property type="match status" value="1"/>
</dbReference>
<dbReference type="Proteomes" id="UP000777784">
    <property type="component" value="Unassembled WGS sequence"/>
</dbReference>
<dbReference type="AlphaFoldDB" id="A0A948RWC5"/>
<dbReference type="HAMAP" id="MF_00900">
    <property type="entry name" value="GTPase_HflX"/>
    <property type="match status" value="1"/>
</dbReference>
<feature type="binding site" evidence="8">
    <location>
        <position position="218"/>
    </location>
    <ligand>
        <name>Mg(2+)</name>
        <dbReference type="ChEBI" id="CHEBI:18420"/>
    </ligand>
</feature>
<dbReference type="GO" id="GO:0005737">
    <property type="term" value="C:cytoplasm"/>
    <property type="evidence" value="ECO:0007669"/>
    <property type="project" value="UniProtKB-SubCell"/>
</dbReference>
<evidence type="ECO:0000259" key="9">
    <source>
        <dbReference type="PROSITE" id="PS51705"/>
    </source>
</evidence>
<evidence type="ECO:0000256" key="1">
    <source>
        <dbReference type="ARBA" id="ARBA00022490"/>
    </source>
</evidence>
<reference evidence="10" key="1">
    <citation type="submission" date="2021-05" db="EMBL/GenBank/DDBJ databases">
        <title>Energy efficiency and biological interactions define the core microbiome of deep oligotrophic groundwater.</title>
        <authorList>
            <person name="Mehrshad M."/>
            <person name="Lopez-Fernandez M."/>
            <person name="Bell E."/>
            <person name="Bernier-Latmani R."/>
            <person name="Bertilsson S."/>
            <person name="Dopson M."/>
        </authorList>
    </citation>
    <scope>NUCLEOTIDE SEQUENCE</scope>
    <source>
        <strain evidence="10">Modern_marine.mb.64</strain>
    </source>
</reference>
<dbReference type="PROSITE" id="PS51705">
    <property type="entry name" value="G_HFLX"/>
    <property type="match status" value="1"/>
</dbReference>
<protein>
    <recommendedName>
        <fullName evidence="6">GTPase HflX</fullName>
    </recommendedName>
    <alternativeName>
        <fullName evidence="6">GTP-binding protein HflX</fullName>
    </alternativeName>
</protein>
<dbReference type="Pfam" id="PF01926">
    <property type="entry name" value="MMR_HSR1"/>
    <property type="match status" value="1"/>
</dbReference>
<dbReference type="GO" id="GO:0003924">
    <property type="term" value="F:GTPase activity"/>
    <property type="evidence" value="ECO:0007669"/>
    <property type="project" value="UniProtKB-UniRule"/>
</dbReference>
<dbReference type="FunFam" id="3.40.50.11060:FF:000001">
    <property type="entry name" value="GTPase HflX"/>
    <property type="match status" value="1"/>
</dbReference>
<evidence type="ECO:0000313" key="10">
    <source>
        <dbReference type="EMBL" id="MBU2690737.1"/>
    </source>
</evidence>
<dbReference type="Gene3D" id="6.10.250.2860">
    <property type="match status" value="1"/>
</dbReference>
<feature type="binding site" evidence="8">
    <location>
        <position position="198"/>
    </location>
    <ligand>
        <name>Mg(2+)</name>
        <dbReference type="ChEBI" id="CHEBI:18420"/>
    </ligand>
</feature>
<evidence type="ECO:0000256" key="8">
    <source>
        <dbReference type="PIRSR" id="PIRSR006809-2"/>
    </source>
</evidence>
<keyword evidence="5 6" id="KW-0342">GTP-binding</keyword>
<keyword evidence="1 6" id="KW-0963">Cytoplasm</keyword>
<dbReference type="PIRSF" id="PIRSF006809">
    <property type="entry name" value="GTP-binding_hflX_prd"/>
    <property type="match status" value="1"/>
</dbReference>
<sequence>MSDGTTSLNSFAEACLKELDELASTAGAKVVGRVIQRRQSIRPSTFLSRGKLDQLKAEVEKTKANLVISDEDLSPAQVKNLEKYLEVKILDRSEVILDIFSRHARTREAMTQVELAQLEYLLPRLSGMWEHLSRLGGGIGTRGPGETQLEVDRRQVRRKISILKQHLEVIERERDTQTRRRKDCFRICLVGYTNAGKSTLFNAMTQSDVLVEDKLFATLETTTRRVWVAGGPVVLLSDTVGFIRKLPHHLVASFRATLREVIEADLLVQVVDASHADLEEHMRAVDTVLDEILPRQVIRLLVFNKTDLIDDEVREQSLRAHHTQAEFISAFRPEDVARCRERIGVEVRSLRSRALVTYPHAMRGALSHLLSRGQRVRQAYLETDVEEEIWLEPGDLEQLKQKGARIEMLDGAV</sequence>
<dbReference type="InterPro" id="IPR016496">
    <property type="entry name" value="GTPase_HflX"/>
</dbReference>
<dbReference type="SUPFAM" id="SSF52540">
    <property type="entry name" value="P-loop containing nucleoside triphosphate hydrolases"/>
    <property type="match status" value="1"/>
</dbReference>
<keyword evidence="4 8" id="KW-0460">Magnesium</keyword>
<keyword evidence="2 8" id="KW-0479">Metal-binding</keyword>
<feature type="binding site" evidence="7">
    <location>
        <begin position="191"/>
        <end position="198"/>
    </location>
    <ligand>
        <name>GTP</name>
        <dbReference type="ChEBI" id="CHEBI:37565"/>
    </ligand>
</feature>
<comment type="caution">
    <text evidence="10">The sequence shown here is derived from an EMBL/GenBank/DDBJ whole genome shotgun (WGS) entry which is preliminary data.</text>
</comment>
<dbReference type="Pfam" id="PF13167">
    <property type="entry name" value="GTP-bdg_N"/>
    <property type="match status" value="1"/>
</dbReference>
<dbReference type="GO" id="GO:0043022">
    <property type="term" value="F:ribosome binding"/>
    <property type="evidence" value="ECO:0007669"/>
    <property type="project" value="TreeGrafter"/>
</dbReference>
<feature type="domain" description="Hflx-type G" evidence="9">
    <location>
        <begin position="185"/>
        <end position="351"/>
    </location>
</feature>
<evidence type="ECO:0000256" key="3">
    <source>
        <dbReference type="ARBA" id="ARBA00022741"/>
    </source>
</evidence>
<feature type="binding site" evidence="7">
    <location>
        <begin position="304"/>
        <end position="307"/>
    </location>
    <ligand>
        <name>GTP</name>
        <dbReference type="ChEBI" id="CHEBI:37565"/>
    </ligand>
</feature>
<evidence type="ECO:0000256" key="7">
    <source>
        <dbReference type="PIRSR" id="PIRSR006809-1"/>
    </source>
</evidence>
<comment type="subunit">
    <text evidence="6">Monomer. Associates with the 50S ribosomal subunit.</text>
</comment>
<gene>
    <name evidence="6 10" type="primary">hflX</name>
    <name evidence="10" type="ORF">KJ970_07390</name>
</gene>
<evidence type="ECO:0000256" key="4">
    <source>
        <dbReference type="ARBA" id="ARBA00022842"/>
    </source>
</evidence>
<proteinExistence type="inferred from homology"/>
<feature type="binding site" evidence="7">
    <location>
        <begin position="238"/>
        <end position="241"/>
    </location>
    <ligand>
        <name>GTP</name>
        <dbReference type="ChEBI" id="CHEBI:37565"/>
    </ligand>
</feature>
<dbReference type="CDD" id="cd01878">
    <property type="entry name" value="HflX"/>
    <property type="match status" value="1"/>
</dbReference>
<dbReference type="EMBL" id="JAHJDP010000035">
    <property type="protein sequence ID" value="MBU2690737.1"/>
    <property type="molecule type" value="Genomic_DNA"/>
</dbReference>
<dbReference type="InterPro" id="IPR042108">
    <property type="entry name" value="GTPase_HflX_N_sf"/>
</dbReference>
<organism evidence="10 11">
    <name type="scientific">Eiseniibacteriota bacterium</name>
    <dbReference type="NCBI Taxonomy" id="2212470"/>
    <lineage>
        <taxon>Bacteria</taxon>
        <taxon>Candidatus Eiseniibacteriota</taxon>
    </lineage>
</organism>
<comment type="cofactor">
    <cofactor evidence="8">
        <name>Mg(2+)</name>
        <dbReference type="ChEBI" id="CHEBI:18420"/>
    </cofactor>
</comment>
<evidence type="ECO:0000256" key="6">
    <source>
        <dbReference type="HAMAP-Rule" id="MF_00900"/>
    </source>
</evidence>
<dbReference type="InterPro" id="IPR027417">
    <property type="entry name" value="P-loop_NTPase"/>
</dbReference>
<dbReference type="InterPro" id="IPR030394">
    <property type="entry name" value="G_HFLX_dom"/>
</dbReference>
<keyword evidence="3 6" id="KW-0547">Nucleotide-binding</keyword>